<dbReference type="SUPFAM" id="SSF53850">
    <property type="entry name" value="Periplasmic binding protein-like II"/>
    <property type="match status" value="1"/>
</dbReference>
<dbReference type="PANTHER" id="PTHR43649">
    <property type="entry name" value="ARABINOSE-BINDING PROTEIN-RELATED"/>
    <property type="match status" value="1"/>
</dbReference>
<feature type="non-terminal residue" evidence="1">
    <location>
        <position position="1"/>
    </location>
</feature>
<reference evidence="1" key="1">
    <citation type="journal article" date="2021" name="PeerJ">
        <title>Extensive microbial diversity within the chicken gut microbiome revealed by metagenomics and culture.</title>
        <authorList>
            <person name="Gilroy R."/>
            <person name="Ravi A."/>
            <person name="Getino M."/>
            <person name="Pursley I."/>
            <person name="Horton D.L."/>
            <person name="Alikhan N.F."/>
            <person name="Baker D."/>
            <person name="Gharbi K."/>
            <person name="Hall N."/>
            <person name="Watson M."/>
            <person name="Adriaenssens E.M."/>
            <person name="Foster-Nyarko E."/>
            <person name="Jarju S."/>
            <person name="Secka A."/>
            <person name="Antonio M."/>
            <person name="Oren A."/>
            <person name="Chaudhuri R.R."/>
            <person name="La Ragione R."/>
            <person name="Hildebrand F."/>
            <person name="Pallen M.J."/>
        </authorList>
    </citation>
    <scope>NUCLEOTIDE SEQUENCE</scope>
    <source>
        <strain evidence="1">ChiHjej12B11-1927</strain>
    </source>
</reference>
<comment type="caution">
    <text evidence="1">The sequence shown here is derived from an EMBL/GenBank/DDBJ whole genome shotgun (WGS) entry which is preliminary data.</text>
</comment>
<dbReference type="Gene3D" id="3.40.190.10">
    <property type="entry name" value="Periplasmic binding protein-like II"/>
    <property type="match status" value="2"/>
</dbReference>
<dbReference type="Pfam" id="PF01547">
    <property type="entry name" value="SBP_bac_1"/>
    <property type="match status" value="1"/>
</dbReference>
<dbReference type="InterPro" id="IPR050490">
    <property type="entry name" value="Bact_solute-bd_prot1"/>
</dbReference>
<reference evidence="1" key="2">
    <citation type="submission" date="2021-04" db="EMBL/GenBank/DDBJ databases">
        <authorList>
            <person name="Gilroy R."/>
        </authorList>
    </citation>
    <scope>NUCLEOTIDE SEQUENCE</scope>
    <source>
        <strain evidence="1">ChiHjej12B11-1927</strain>
    </source>
</reference>
<gene>
    <name evidence="1" type="ORF">H9738_07890</name>
</gene>
<dbReference type="InterPro" id="IPR006059">
    <property type="entry name" value="SBP"/>
</dbReference>
<organism evidence="1 2">
    <name type="scientific">Candidatus Blautia pullistercoris</name>
    <dbReference type="NCBI Taxonomy" id="2838499"/>
    <lineage>
        <taxon>Bacteria</taxon>
        <taxon>Bacillati</taxon>
        <taxon>Bacillota</taxon>
        <taxon>Clostridia</taxon>
        <taxon>Lachnospirales</taxon>
        <taxon>Lachnospiraceae</taxon>
        <taxon>Blautia</taxon>
    </lineage>
</organism>
<dbReference type="Proteomes" id="UP000824230">
    <property type="component" value="Unassembled WGS sequence"/>
</dbReference>
<proteinExistence type="predicted"/>
<sequence>DLRMLPSFYQMMIEEGRIEDLRPYIEGDEEWKNMIEPSVLDACSEEDGSIYLAPISTAMFACSGVFWNQELFQKAGIEEFPETWEEFWDCCDRLEDCGITPLALHTEGTAWAPMLLATAELADSQEGADFMKKLYPDSYQNASGLHLAETLQKLFSYTTEDALHTDFDVSYRNFISEETAMIPNGYWMIDQIPEDMVDKIRFSPFPGNKLVGSPETFGWAVVSSYSQEVKEGAIEFLKFRTMLNKEEKEKFLEEQTSYENQIVKDYVEAYKGEPQLVPNYQVKWNSVLQEETLGEALPKLVQGDISPEEFTQMEDESIREFEEER</sequence>
<accession>A0A9D2AMA5</accession>
<dbReference type="EMBL" id="DXFG01000156">
    <property type="protein sequence ID" value="HIX37773.1"/>
    <property type="molecule type" value="Genomic_DNA"/>
</dbReference>
<evidence type="ECO:0000313" key="2">
    <source>
        <dbReference type="Proteomes" id="UP000824230"/>
    </source>
</evidence>
<dbReference type="AlphaFoldDB" id="A0A9D2AMA5"/>
<evidence type="ECO:0000313" key="1">
    <source>
        <dbReference type="EMBL" id="HIX37773.1"/>
    </source>
</evidence>
<name>A0A9D2AMA5_9FIRM</name>
<protein>
    <submittedName>
        <fullName evidence="1">Extracellular solute-binding protein</fullName>
    </submittedName>
</protein>